<comment type="caution">
    <text evidence="6">The sequence shown here is derived from an EMBL/GenBank/DDBJ whole genome shotgun (WGS) entry which is preliminary data.</text>
</comment>
<dbReference type="PANTHER" id="PTHR33337:SF40">
    <property type="entry name" value="CENP-V_GFA DOMAIN-CONTAINING PROTEIN-RELATED"/>
    <property type="match status" value="1"/>
</dbReference>
<dbReference type="EMBL" id="JAVIZX010000001">
    <property type="protein sequence ID" value="MDR6214857.1"/>
    <property type="molecule type" value="Genomic_DNA"/>
</dbReference>
<feature type="domain" description="CENP-V/GFA" evidence="5">
    <location>
        <begin position="3"/>
        <end position="115"/>
    </location>
</feature>
<organism evidence="6 7">
    <name type="scientific">Paracidovorax wautersii</name>
    <dbReference type="NCBI Taxonomy" id="1177982"/>
    <lineage>
        <taxon>Bacteria</taxon>
        <taxon>Pseudomonadati</taxon>
        <taxon>Pseudomonadota</taxon>
        <taxon>Betaproteobacteria</taxon>
        <taxon>Burkholderiales</taxon>
        <taxon>Comamonadaceae</taxon>
        <taxon>Paracidovorax</taxon>
    </lineage>
</organism>
<keyword evidence="3" id="KW-0862">Zinc</keyword>
<dbReference type="InterPro" id="IPR011057">
    <property type="entry name" value="Mss4-like_sf"/>
</dbReference>
<evidence type="ECO:0000313" key="7">
    <source>
        <dbReference type="Proteomes" id="UP001267710"/>
    </source>
</evidence>
<keyword evidence="2" id="KW-0479">Metal-binding</keyword>
<evidence type="ECO:0000256" key="3">
    <source>
        <dbReference type="ARBA" id="ARBA00022833"/>
    </source>
</evidence>
<gene>
    <name evidence="6" type="ORF">QE399_002546</name>
</gene>
<comment type="similarity">
    <text evidence="1">Belongs to the Gfa family.</text>
</comment>
<evidence type="ECO:0000259" key="5">
    <source>
        <dbReference type="PROSITE" id="PS51891"/>
    </source>
</evidence>
<evidence type="ECO:0000256" key="4">
    <source>
        <dbReference type="ARBA" id="ARBA00023239"/>
    </source>
</evidence>
<sequence length="135" mass="14612">MKIEGACYCGAIGYEAEVQPGTATVCHCDDCQAQSGSAFRANIPAPASSFRLIRGTPRTYIKTAASGNRRALAFCEVCGSSLYACAVEHPTTYSLRIGTVKQRHALGPPQRQIWTRRRLDWADLPECGASFDGQP</sequence>
<evidence type="ECO:0000256" key="2">
    <source>
        <dbReference type="ARBA" id="ARBA00022723"/>
    </source>
</evidence>
<proteinExistence type="inferred from homology"/>
<keyword evidence="7" id="KW-1185">Reference proteome</keyword>
<dbReference type="Pfam" id="PF04828">
    <property type="entry name" value="GFA"/>
    <property type="match status" value="1"/>
</dbReference>
<dbReference type="PANTHER" id="PTHR33337">
    <property type="entry name" value="GFA DOMAIN-CONTAINING PROTEIN"/>
    <property type="match status" value="1"/>
</dbReference>
<dbReference type="Gene3D" id="3.90.1590.10">
    <property type="entry name" value="glutathione-dependent formaldehyde- activating enzyme (gfa)"/>
    <property type="match status" value="1"/>
</dbReference>
<dbReference type="Proteomes" id="UP001267710">
    <property type="component" value="Unassembled WGS sequence"/>
</dbReference>
<evidence type="ECO:0000256" key="1">
    <source>
        <dbReference type="ARBA" id="ARBA00005495"/>
    </source>
</evidence>
<dbReference type="InterPro" id="IPR006913">
    <property type="entry name" value="CENP-V/GFA"/>
</dbReference>
<reference evidence="6 7" key="1">
    <citation type="submission" date="2023-08" db="EMBL/GenBank/DDBJ databases">
        <title>Functional and genomic diversity of the sorghum phyllosphere microbiome.</title>
        <authorList>
            <person name="Shade A."/>
        </authorList>
    </citation>
    <scope>NUCLEOTIDE SEQUENCE [LARGE SCALE GENOMIC DNA]</scope>
    <source>
        <strain evidence="6 7">SORGH_AS_0335</strain>
    </source>
</reference>
<protein>
    <recommendedName>
        <fullName evidence="5">CENP-V/GFA domain-containing protein</fullName>
    </recommendedName>
</protein>
<dbReference type="PROSITE" id="PS51891">
    <property type="entry name" value="CENP_V_GFA"/>
    <property type="match status" value="1"/>
</dbReference>
<keyword evidence="4" id="KW-0456">Lyase</keyword>
<dbReference type="SUPFAM" id="SSF51316">
    <property type="entry name" value="Mss4-like"/>
    <property type="match status" value="1"/>
</dbReference>
<accession>A0ABU1ICD9</accession>
<evidence type="ECO:0000313" key="6">
    <source>
        <dbReference type="EMBL" id="MDR6214857.1"/>
    </source>
</evidence>
<dbReference type="RefSeq" id="WP_309829165.1">
    <property type="nucleotide sequence ID" value="NZ_JAVIZX010000001.1"/>
</dbReference>
<name>A0ABU1ICD9_9BURK</name>